<evidence type="ECO:0000256" key="1">
    <source>
        <dbReference type="SAM" id="MobiDB-lite"/>
    </source>
</evidence>
<feature type="compositionally biased region" description="Pro residues" evidence="1">
    <location>
        <begin position="569"/>
        <end position="578"/>
    </location>
</feature>
<feature type="compositionally biased region" description="Polar residues" evidence="1">
    <location>
        <begin position="275"/>
        <end position="290"/>
    </location>
</feature>
<evidence type="ECO:0000313" key="3">
    <source>
        <dbReference type="Proteomes" id="UP001283361"/>
    </source>
</evidence>
<feature type="compositionally biased region" description="Polar residues" evidence="1">
    <location>
        <begin position="60"/>
        <end position="72"/>
    </location>
</feature>
<accession>A0AAE1EEL3</accession>
<feature type="compositionally biased region" description="Basic and acidic residues" evidence="1">
    <location>
        <begin position="373"/>
        <end position="389"/>
    </location>
</feature>
<feature type="region of interest" description="Disordered" evidence="1">
    <location>
        <begin position="373"/>
        <end position="610"/>
    </location>
</feature>
<dbReference type="Proteomes" id="UP001283361">
    <property type="component" value="Unassembled WGS sequence"/>
</dbReference>
<comment type="caution">
    <text evidence="2">The sequence shown here is derived from an EMBL/GenBank/DDBJ whole genome shotgun (WGS) entry which is preliminary data.</text>
</comment>
<proteinExistence type="predicted"/>
<sequence>MGTSSRGSANNKNVSYGRSVQTESNKVASSPRPALIRKEAYGSHADTVSEINFKSRLHQPATSARSAGQSFNRRPGELTPRRSTKSHASITRVDDPSGCLSPGRGLESHQRIQGRVMGGYPLGRPTSAAAAGTDRSLLPSRPGTKLRPHSSVTARSCFPATTTPSHPQLGRTLDDLPMQHTQEDALNMLQRRRAETAAQHRVLRQQGGEIKMVSNFSRRMFDSAVSNRGQGPAPPPSPSEAAVLFFRESKPSWGSLDHRKDYVPTDSGRLVARPQSMTAGQSLAILSTASPKKRPDSEPPSRWHTNREFNHLRHHRQMYPHINRLVNRYNEDMRVVCNQSPEVCEKRRNSRDFSVASEFYLVPLRQDEVIEVEGKETDVTTKEEPKKEEDEIVFAPSEKDESNLQQEIKAEDQLAAAVSRHSPGSIASSERDQATVSETNRSEEQPSPPWRCWVDDATVSTVHSRPASIATADGEAAEDASPSAPSALKKTISEKESSPSANKLAGSHPGEAPTKTPSPTQPAPTQKDKKGRKKKEEALPEPPSPPPPPVEEPPIVVEELVEEEESQPEPEPVPPPYICPSSESKSQHTEIRRWLQKSPFRAATRTMPIF</sequence>
<protein>
    <submittedName>
        <fullName evidence="2">Uncharacterized protein</fullName>
    </submittedName>
</protein>
<feature type="region of interest" description="Disordered" evidence="1">
    <location>
        <begin position="272"/>
        <end position="305"/>
    </location>
</feature>
<dbReference type="AlphaFoldDB" id="A0AAE1EEL3"/>
<feature type="compositionally biased region" description="Polar residues" evidence="1">
    <location>
        <begin position="1"/>
        <end position="28"/>
    </location>
</feature>
<feature type="compositionally biased region" description="Pro residues" evidence="1">
    <location>
        <begin position="540"/>
        <end position="552"/>
    </location>
</feature>
<feature type="compositionally biased region" description="Polar residues" evidence="1">
    <location>
        <begin position="150"/>
        <end position="166"/>
    </location>
</feature>
<feature type="compositionally biased region" description="Basic and acidic residues" evidence="1">
    <location>
        <begin position="293"/>
        <end position="305"/>
    </location>
</feature>
<name>A0AAE1EEL3_9GAST</name>
<reference evidence="2" key="1">
    <citation type="journal article" date="2023" name="G3 (Bethesda)">
        <title>A reference genome for the long-term kleptoplast-retaining sea slug Elysia crispata morphotype clarki.</title>
        <authorList>
            <person name="Eastman K.E."/>
            <person name="Pendleton A.L."/>
            <person name="Shaikh M.A."/>
            <person name="Suttiyut T."/>
            <person name="Ogas R."/>
            <person name="Tomko P."/>
            <person name="Gavelis G."/>
            <person name="Widhalm J.R."/>
            <person name="Wisecaver J.H."/>
        </authorList>
    </citation>
    <scope>NUCLEOTIDE SEQUENCE</scope>
    <source>
        <strain evidence="2">ECLA1</strain>
    </source>
</reference>
<evidence type="ECO:0000313" key="2">
    <source>
        <dbReference type="EMBL" id="KAK3803957.1"/>
    </source>
</evidence>
<organism evidence="2 3">
    <name type="scientific">Elysia crispata</name>
    <name type="common">lettuce slug</name>
    <dbReference type="NCBI Taxonomy" id="231223"/>
    <lineage>
        <taxon>Eukaryota</taxon>
        <taxon>Metazoa</taxon>
        <taxon>Spiralia</taxon>
        <taxon>Lophotrochozoa</taxon>
        <taxon>Mollusca</taxon>
        <taxon>Gastropoda</taxon>
        <taxon>Heterobranchia</taxon>
        <taxon>Euthyneura</taxon>
        <taxon>Panpulmonata</taxon>
        <taxon>Sacoglossa</taxon>
        <taxon>Placobranchoidea</taxon>
        <taxon>Plakobranchidae</taxon>
        <taxon>Elysia</taxon>
    </lineage>
</organism>
<feature type="compositionally biased region" description="Acidic residues" evidence="1">
    <location>
        <begin position="559"/>
        <end position="568"/>
    </location>
</feature>
<dbReference type="EMBL" id="JAWDGP010000077">
    <property type="protein sequence ID" value="KAK3803957.1"/>
    <property type="molecule type" value="Genomic_DNA"/>
</dbReference>
<feature type="compositionally biased region" description="Basic and acidic residues" evidence="1">
    <location>
        <begin position="397"/>
        <end position="412"/>
    </location>
</feature>
<keyword evidence="3" id="KW-1185">Reference proteome</keyword>
<feature type="region of interest" description="Disordered" evidence="1">
    <location>
        <begin position="1"/>
        <end position="172"/>
    </location>
</feature>
<gene>
    <name evidence="2" type="ORF">RRG08_059820</name>
</gene>